<dbReference type="SUPFAM" id="SSF54913">
    <property type="entry name" value="GlnB-like"/>
    <property type="match status" value="1"/>
</dbReference>
<proteinExistence type="predicted"/>
<reference evidence="1" key="2">
    <citation type="submission" date="2021-04" db="EMBL/GenBank/DDBJ databases">
        <authorList>
            <person name="Gilroy R."/>
        </authorList>
    </citation>
    <scope>NUCLEOTIDE SEQUENCE</scope>
    <source>
        <strain evidence="1">ChiW7-2402</strain>
    </source>
</reference>
<dbReference type="EMBL" id="DXBB01000056">
    <property type="protein sequence ID" value="HIZ72648.1"/>
    <property type="molecule type" value="Genomic_DNA"/>
</dbReference>
<accession>A0A9D2G4W2</accession>
<reference evidence="1" key="1">
    <citation type="journal article" date="2021" name="PeerJ">
        <title>Extensive microbial diversity within the chicken gut microbiome revealed by metagenomics and culture.</title>
        <authorList>
            <person name="Gilroy R."/>
            <person name="Ravi A."/>
            <person name="Getino M."/>
            <person name="Pursley I."/>
            <person name="Horton D.L."/>
            <person name="Alikhan N.F."/>
            <person name="Baker D."/>
            <person name="Gharbi K."/>
            <person name="Hall N."/>
            <person name="Watson M."/>
            <person name="Adriaenssens E.M."/>
            <person name="Foster-Nyarko E."/>
            <person name="Jarju S."/>
            <person name="Secka A."/>
            <person name="Antonio M."/>
            <person name="Oren A."/>
            <person name="Chaudhuri R.R."/>
            <person name="La Ragione R."/>
            <person name="Hildebrand F."/>
            <person name="Pallen M.J."/>
        </authorList>
    </citation>
    <scope>NUCLEOTIDE SEQUENCE</scope>
    <source>
        <strain evidence="1">ChiW7-2402</strain>
    </source>
</reference>
<evidence type="ECO:0000313" key="1">
    <source>
        <dbReference type="EMBL" id="HIZ72648.1"/>
    </source>
</evidence>
<sequence length="279" mass="29709">MEEKKVERRNAAGAAVGAVEKLVKGVGSVIGVTPKTGERTQKLPNRIKILISIVNHDDEKHLKEILDDASVSLSYTFAGTGTARTAVLDYLGIGGTEKSVVLSLIPESDEENIMRELRTRMSLYLVGRGISFTIPLSAVSEIVANGLQSAATEKTIDGSKIMKDEQRQYDLIIAAVAANFVDDAMEAARGAGAAGGTIVRGRSVSNEKAEQFIGISLMHEQELLFILSTRERKLAIMQALSEKVGLKTEAGGVIFSVPVDRTAGIAVAAEAQEAKEGQA</sequence>
<evidence type="ECO:0000313" key="2">
    <source>
        <dbReference type="Proteomes" id="UP000824102"/>
    </source>
</evidence>
<name>A0A9D2G4W2_9FIRM</name>
<evidence type="ECO:0008006" key="3">
    <source>
        <dbReference type="Google" id="ProtNLM"/>
    </source>
</evidence>
<protein>
    <recommendedName>
        <fullName evidence="3">P-II family nitrogen regulator</fullName>
    </recommendedName>
</protein>
<dbReference type="InterPro" id="IPR011322">
    <property type="entry name" value="N-reg_PII-like_a/b"/>
</dbReference>
<organism evidence="1 2">
    <name type="scientific">Candidatus Gallimonas intestinavium</name>
    <dbReference type="NCBI Taxonomy" id="2838603"/>
    <lineage>
        <taxon>Bacteria</taxon>
        <taxon>Bacillati</taxon>
        <taxon>Bacillota</taxon>
        <taxon>Clostridia</taxon>
        <taxon>Candidatus Gallimonas</taxon>
    </lineage>
</organism>
<dbReference type="Proteomes" id="UP000824102">
    <property type="component" value="Unassembled WGS sequence"/>
</dbReference>
<dbReference type="AlphaFoldDB" id="A0A9D2G4W2"/>
<gene>
    <name evidence="1" type="ORF">H9964_03605</name>
</gene>
<comment type="caution">
    <text evidence="1">The sequence shown here is derived from an EMBL/GenBank/DDBJ whole genome shotgun (WGS) entry which is preliminary data.</text>
</comment>